<dbReference type="OrthoDB" id="10056483at2759"/>
<dbReference type="AlphaFoldDB" id="R7UY21"/>
<dbReference type="EMBL" id="KB296906">
    <property type="protein sequence ID" value="ELU11184.1"/>
    <property type="molecule type" value="Genomic_DNA"/>
</dbReference>
<evidence type="ECO:0000313" key="3">
    <source>
        <dbReference type="EnsemblMetazoa" id="CapteP202328"/>
    </source>
</evidence>
<dbReference type="HOGENOM" id="CLU_892100_0_0_1"/>
<dbReference type="STRING" id="283909.R7UY21"/>
<feature type="region of interest" description="Disordered" evidence="1">
    <location>
        <begin position="175"/>
        <end position="207"/>
    </location>
</feature>
<name>R7UY21_CAPTE</name>
<feature type="compositionally biased region" description="Polar residues" evidence="1">
    <location>
        <begin position="234"/>
        <end position="247"/>
    </location>
</feature>
<organism evidence="2">
    <name type="scientific">Capitella teleta</name>
    <name type="common">Polychaete worm</name>
    <dbReference type="NCBI Taxonomy" id="283909"/>
    <lineage>
        <taxon>Eukaryota</taxon>
        <taxon>Metazoa</taxon>
        <taxon>Spiralia</taxon>
        <taxon>Lophotrochozoa</taxon>
        <taxon>Annelida</taxon>
        <taxon>Polychaeta</taxon>
        <taxon>Sedentaria</taxon>
        <taxon>Scolecida</taxon>
        <taxon>Capitellidae</taxon>
        <taxon>Capitella</taxon>
    </lineage>
</organism>
<keyword evidence="4" id="KW-1185">Reference proteome</keyword>
<dbReference type="EMBL" id="AMQN01005843">
    <property type="status" value="NOT_ANNOTATED_CDS"/>
    <property type="molecule type" value="Genomic_DNA"/>
</dbReference>
<reference evidence="4" key="1">
    <citation type="submission" date="2012-12" db="EMBL/GenBank/DDBJ databases">
        <authorList>
            <person name="Hellsten U."/>
            <person name="Grimwood J."/>
            <person name="Chapman J.A."/>
            <person name="Shapiro H."/>
            <person name="Aerts A."/>
            <person name="Otillar R.P."/>
            <person name="Terry A.Y."/>
            <person name="Boore J.L."/>
            <person name="Simakov O."/>
            <person name="Marletaz F."/>
            <person name="Cho S.-J."/>
            <person name="Edsinger-Gonzales E."/>
            <person name="Havlak P."/>
            <person name="Kuo D.-H."/>
            <person name="Larsson T."/>
            <person name="Lv J."/>
            <person name="Arendt D."/>
            <person name="Savage R."/>
            <person name="Osoegawa K."/>
            <person name="de Jong P."/>
            <person name="Lindberg D.R."/>
            <person name="Seaver E.C."/>
            <person name="Weisblat D.A."/>
            <person name="Putnam N.H."/>
            <person name="Grigoriev I.V."/>
            <person name="Rokhsar D.S."/>
        </authorList>
    </citation>
    <scope>NUCLEOTIDE SEQUENCE</scope>
    <source>
        <strain evidence="4">I ESC-2004</strain>
    </source>
</reference>
<evidence type="ECO:0000256" key="1">
    <source>
        <dbReference type="SAM" id="MobiDB-lite"/>
    </source>
</evidence>
<feature type="compositionally biased region" description="Acidic residues" evidence="1">
    <location>
        <begin position="260"/>
        <end position="270"/>
    </location>
</feature>
<feature type="compositionally biased region" description="Basic and acidic residues" evidence="1">
    <location>
        <begin position="176"/>
        <end position="186"/>
    </location>
</feature>
<sequence>MPNVMGPMSAIVCGMVANYGYFANKMTESGDMISTGSMEMCLHPLLKTIHLPSHPRETYDVYPSLPSKRSIISIVAITETRLTNTVLDGEILPSNFMILRRDRCDTVPDKRGGGVLLAINEALPSKSPCEVHLIENSLPKVTITNSAVKCLKGSGKLDEKAVGNMQQLSLCRKNKIAKEKMKRDTNSSRQSRSQDIARGDSVLVQQRRTSKVDAPFAMEPLIVTATKRAMITARSNNGQQTTRNATNFRKLPHDTQLPDPGDEYTSDENFDSTNLDHEPPAVDADPQPPVTTPRPERPHRHTGHPQRLIEEM</sequence>
<reference evidence="2 4" key="2">
    <citation type="journal article" date="2013" name="Nature">
        <title>Insights into bilaterian evolution from three spiralian genomes.</title>
        <authorList>
            <person name="Simakov O."/>
            <person name="Marletaz F."/>
            <person name="Cho S.J."/>
            <person name="Edsinger-Gonzales E."/>
            <person name="Havlak P."/>
            <person name="Hellsten U."/>
            <person name="Kuo D.H."/>
            <person name="Larsson T."/>
            <person name="Lv J."/>
            <person name="Arendt D."/>
            <person name="Savage R."/>
            <person name="Osoegawa K."/>
            <person name="de Jong P."/>
            <person name="Grimwood J."/>
            <person name="Chapman J.A."/>
            <person name="Shapiro H."/>
            <person name="Aerts A."/>
            <person name="Otillar R.P."/>
            <person name="Terry A.Y."/>
            <person name="Boore J.L."/>
            <person name="Grigoriev I.V."/>
            <person name="Lindberg D.R."/>
            <person name="Seaver E.C."/>
            <person name="Weisblat D.A."/>
            <person name="Putnam N.H."/>
            <person name="Rokhsar D.S."/>
        </authorList>
    </citation>
    <scope>NUCLEOTIDE SEQUENCE</scope>
    <source>
        <strain evidence="2 4">I ESC-2004</strain>
    </source>
</reference>
<evidence type="ECO:0000313" key="4">
    <source>
        <dbReference type="Proteomes" id="UP000014760"/>
    </source>
</evidence>
<dbReference type="EnsemblMetazoa" id="CapteT202328">
    <property type="protein sequence ID" value="CapteP202328"/>
    <property type="gene ID" value="CapteG202328"/>
</dbReference>
<accession>R7UY21</accession>
<gene>
    <name evidence="2" type="ORF">CAPTEDRAFT_202328</name>
</gene>
<protein>
    <submittedName>
        <fullName evidence="2 3">Uncharacterized protein</fullName>
    </submittedName>
</protein>
<feature type="region of interest" description="Disordered" evidence="1">
    <location>
        <begin position="234"/>
        <end position="312"/>
    </location>
</feature>
<dbReference type="Proteomes" id="UP000014760">
    <property type="component" value="Unassembled WGS sequence"/>
</dbReference>
<proteinExistence type="predicted"/>
<evidence type="ECO:0000313" key="2">
    <source>
        <dbReference type="EMBL" id="ELU11184.1"/>
    </source>
</evidence>
<reference evidence="3" key="3">
    <citation type="submission" date="2015-06" db="UniProtKB">
        <authorList>
            <consortium name="EnsemblMetazoa"/>
        </authorList>
    </citation>
    <scope>IDENTIFICATION</scope>
</reference>